<dbReference type="RefSeq" id="WP_024528077.1">
    <property type="nucleotide sequence ID" value="NZ_CP185280.1"/>
</dbReference>
<feature type="transmembrane region" description="Helical" evidence="1">
    <location>
        <begin position="171"/>
        <end position="193"/>
    </location>
</feature>
<evidence type="ECO:0000256" key="1">
    <source>
        <dbReference type="RuleBase" id="RU362044"/>
    </source>
</evidence>
<dbReference type="PANTHER" id="PTHR30188">
    <property type="entry name" value="ABC TRANSPORTER PERMEASE PROTEIN-RELATED"/>
    <property type="match status" value="1"/>
</dbReference>
<keyword evidence="1" id="KW-1003">Cell membrane</keyword>
<keyword evidence="1" id="KW-1133">Transmembrane helix</keyword>
<dbReference type="NCBIfam" id="TIGR00056">
    <property type="entry name" value="MlaE family lipid ABC transporter permease subunit"/>
    <property type="match status" value="1"/>
</dbReference>
<proteinExistence type="inferred from homology"/>
<dbReference type="PANTHER" id="PTHR30188:SF3">
    <property type="entry name" value="ABC TRANSPORTER PERMEASE"/>
    <property type="match status" value="1"/>
</dbReference>
<feature type="transmembrane region" description="Helical" evidence="1">
    <location>
        <begin position="318"/>
        <end position="338"/>
    </location>
</feature>
<organism evidence="2 3">
    <name type="scientific">Serratia fonticola</name>
    <dbReference type="NCBI Taxonomy" id="47917"/>
    <lineage>
        <taxon>Bacteria</taxon>
        <taxon>Pseudomonadati</taxon>
        <taxon>Pseudomonadota</taxon>
        <taxon>Gammaproteobacteria</taxon>
        <taxon>Enterobacterales</taxon>
        <taxon>Yersiniaceae</taxon>
        <taxon>Serratia</taxon>
    </lineage>
</organism>
<name>A0AAJ2D844_SERFO</name>
<sequence length="381" mass="40725">MAEPQLSTFLNLDETLHPPRILASGDWVLAHYRLLEPAVGQLQTRLPADVVFDLSQLGSLDTAGATLLVNLLGDQRISDLKQLAPTLPVERRVLLETVGRALQGFTPPPAEKPPGLAIELLANVGRSMESFWHNLVALLGFIGLTLQTLFANLLRPTRWRLTSLVANLQQIGLNAVPIIMLLTFLVGAVIAFLGSTVLSTFGASIFTVQLVVFSFLREFAVLLTAILMAGRTASAFTAELGLMKANEEIDAIQAMGLNPVELLVLPRVLALLLALPMLTFIGMISGIFGGMVVCALTLDISPTMFLTIMQSSGGFQNFLVGMSKAPVFAFLIAIIGCLEGFKVSGSAESVGAHTTASVVHSIFVVILLDAVAALFFMEMGV</sequence>
<dbReference type="InterPro" id="IPR030802">
    <property type="entry name" value="Permease_MalE"/>
</dbReference>
<feature type="transmembrane region" description="Helical" evidence="1">
    <location>
        <begin position="131"/>
        <end position="151"/>
    </location>
</feature>
<accession>A0AAJ2D844</accession>
<dbReference type="AlphaFoldDB" id="A0AAJ2D844"/>
<feature type="transmembrane region" description="Helical" evidence="1">
    <location>
        <begin position="268"/>
        <end position="298"/>
    </location>
</feature>
<dbReference type="Pfam" id="PF02405">
    <property type="entry name" value="MlaE"/>
    <property type="match status" value="1"/>
</dbReference>
<comment type="similarity">
    <text evidence="1">Belongs to the MlaE permease family.</text>
</comment>
<dbReference type="Proteomes" id="UP001224622">
    <property type="component" value="Unassembled WGS sequence"/>
</dbReference>
<feature type="transmembrane region" description="Helical" evidence="1">
    <location>
        <begin position="205"/>
        <end position="229"/>
    </location>
</feature>
<dbReference type="InterPro" id="IPR003453">
    <property type="entry name" value="ABC_MlaE_roteobac"/>
</dbReference>
<protein>
    <submittedName>
        <fullName evidence="2">ABC transporter permease</fullName>
    </submittedName>
</protein>
<comment type="subcellular location">
    <subcellularLocation>
        <location evidence="1">Cell inner membrane</location>
        <topology evidence="1">Multi-pass membrane protein</topology>
    </subcellularLocation>
</comment>
<dbReference type="GO" id="GO:0005548">
    <property type="term" value="F:phospholipid transporter activity"/>
    <property type="evidence" value="ECO:0007669"/>
    <property type="project" value="TreeGrafter"/>
</dbReference>
<dbReference type="EMBL" id="JAVIGA010000003">
    <property type="protein sequence ID" value="MDQ9125858.1"/>
    <property type="molecule type" value="Genomic_DNA"/>
</dbReference>
<keyword evidence="1" id="KW-0997">Cell inner membrane</keyword>
<comment type="caution">
    <text evidence="2">The sequence shown here is derived from an EMBL/GenBank/DDBJ whole genome shotgun (WGS) entry which is preliminary data.</text>
</comment>
<keyword evidence="1" id="KW-0812">Transmembrane</keyword>
<evidence type="ECO:0000313" key="3">
    <source>
        <dbReference type="Proteomes" id="UP001224622"/>
    </source>
</evidence>
<reference evidence="2" key="1">
    <citation type="submission" date="2023-08" db="EMBL/GenBank/DDBJ databases">
        <title>The Comparative Genomic Analysis of Yersiniaceae from Polar Regions.</title>
        <authorList>
            <person name="Goncharov A."/>
            <person name="Aslanov B."/>
            <person name="Kolodzhieva V."/>
            <person name="Azarov D."/>
            <person name="Mochov A."/>
            <person name="Lebedeva E."/>
        </authorList>
    </citation>
    <scope>NUCLEOTIDE SEQUENCE</scope>
    <source>
        <strain evidence="2">Vf</strain>
    </source>
</reference>
<feature type="transmembrane region" description="Helical" evidence="1">
    <location>
        <begin position="358"/>
        <end position="377"/>
    </location>
</feature>
<gene>
    <name evidence="2" type="ORF">RDT67_05365</name>
</gene>
<evidence type="ECO:0000313" key="2">
    <source>
        <dbReference type="EMBL" id="MDQ9125858.1"/>
    </source>
</evidence>
<dbReference type="GO" id="GO:0043190">
    <property type="term" value="C:ATP-binding cassette (ABC) transporter complex"/>
    <property type="evidence" value="ECO:0007669"/>
    <property type="project" value="InterPro"/>
</dbReference>
<keyword evidence="1" id="KW-0472">Membrane</keyword>